<feature type="signal peptide" evidence="2">
    <location>
        <begin position="1"/>
        <end position="19"/>
    </location>
</feature>
<dbReference type="Proteomes" id="UP000246991">
    <property type="component" value="Unassembled WGS sequence"/>
</dbReference>
<evidence type="ECO:0000256" key="2">
    <source>
        <dbReference type="SAM" id="SignalP"/>
    </source>
</evidence>
<dbReference type="STRING" id="42249.A0A317SUQ9"/>
<keyword evidence="4" id="KW-1185">Reference proteome</keyword>
<organism evidence="3 4">
    <name type="scientific">Tuber magnatum</name>
    <name type="common">white Piedmont truffle</name>
    <dbReference type="NCBI Taxonomy" id="42249"/>
    <lineage>
        <taxon>Eukaryota</taxon>
        <taxon>Fungi</taxon>
        <taxon>Dikarya</taxon>
        <taxon>Ascomycota</taxon>
        <taxon>Pezizomycotina</taxon>
        <taxon>Pezizomycetes</taxon>
        <taxon>Pezizales</taxon>
        <taxon>Tuberaceae</taxon>
        <taxon>Tuber</taxon>
    </lineage>
</organism>
<evidence type="ECO:0000313" key="3">
    <source>
        <dbReference type="EMBL" id="PWW77146.1"/>
    </source>
</evidence>
<sequence length="180" mass="19355">MKFFSVLLVTAFASAVASTHTHQTPKNHLQQQRPSFYRPRRTARRHPRPLYDPERSARTSIRLLPEKDLGFCGKENSCCPMKGACCPMGAGCCAGAGSGCFPDKDGKTRCCNMDMEKLCSSKTCIPKNAVCCRDGNYCAAGSYCVKGGCCPTGNICKGKTGGKASGYDPRGVAPARLREV</sequence>
<evidence type="ECO:0000313" key="4">
    <source>
        <dbReference type="Proteomes" id="UP000246991"/>
    </source>
</evidence>
<comment type="caution">
    <text evidence="3">The sequence shown here is derived from an EMBL/GenBank/DDBJ whole genome shotgun (WGS) entry which is preliminary data.</text>
</comment>
<feature type="chain" id="PRO_5016440092" description="Granulins domain-containing protein" evidence="2">
    <location>
        <begin position="20"/>
        <end position="180"/>
    </location>
</feature>
<feature type="region of interest" description="Disordered" evidence="1">
    <location>
        <begin position="20"/>
        <end position="55"/>
    </location>
</feature>
<gene>
    <name evidence="3" type="ORF">C7212DRAFT_362818</name>
</gene>
<dbReference type="EMBL" id="PYWC01000026">
    <property type="protein sequence ID" value="PWW77146.1"/>
    <property type="molecule type" value="Genomic_DNA"/>
</dbReference>
<name>A0A317SUQ9_9PEZI</name>
<feature type="compositionally biased region" description="Polar residues" evidence="1">
    <location>
        <begin position="20"/>
        <end position="34"/>
    </location>
</feature>
<dbReference type="AlphaFoldDB" id="A0A317SUQ9"/>
<protein>
    <recommendedName>
        <fullName evidence="5">Granulins domain-containing protein</fullName>
    </recommendedName>
</protein>
<reference evidence="3 4" key="1">
    <citation type="submission" date="2018-03" db="EMBL/GenBank/DDBJ databases">
        <title>Genomes of Pezizomycetes fungi and the evolution of truffles.</title>
        <authorList>
            <person name="Murat C."/>
            <person name="Payen T."/>
            <person name="Noel B."/>
            <person name="Kuo A."/>
            <person name="Martin F.M."/>
        </authorList>
    </citation>
    <scope>NUCLEOTIDE SEQUENCE [LARGE SCALE GENOMIC DNA]</scope>
    <source>
        <strain evidence="3">091103-1</strain>
    </source>
</reference>
<proteinExistence type="predicted"/>
<feature type="compositionally biased region" description="Basic residues" evidence="1">
    <location>
        <begin position="38"/>
        <end position="48"/>
    </location>
</feature>
<evidence type="ECO:0000256" key="1">
    <source>
        <dbReference type="SAM" id="MobiDB-lite"/>
    </source>
</evidence>
<accession>A0A317SUQ9</accession>
<keyword evidence="2" id="KW-0732">Signal</keyword>
<evidence type="ECO:0008006" key="5">
    <source>
        <dbReference type="Google" id="ProtNLM"/>
    </source>
</evidence>
<dbReference type="OrthoDB" id="5284760at2759"/>